<dbReference type="Gene3D" id="3.40.50.300">
    <property type="entry name" value="P-loop containing nucleotide triphosphate hydrolases"/>
    <property type="match status" value="1"/>
</dbReference>
<keyword evidence="2" id="KW-0813">Transport</keyword>
<evidence type="ECO:0000256" key="5">
    <source>
        <dbReference type="ARBA" id="ARBA00023136"/>
    </source>
</evidence>
<dbReference type="PROSITE" id="PS50893">
    <property type="entry name" value="ABC_TRANSPORTER_2"/>
    <property type="match status" value="1"/>
</dbReference>
<feature type="transmembrane region" description="Helical" evidence="6">
    <location>
        <begin position="168"/>
        <end position="188"/>
    </location>
</feature>
<comment type="subcellular location">
    <subcellularLocation>
        <location evidence="1">Membrane</location>
        <topology evidence="1">Multi-pass membrane protein</topology>
    </subcellularLocation>
</comment>
<feature type="transmembrane region" description="Helical" evidence="6">
    <location>
        <begin position="609"/>
        <end position="634"/>
    </location>
</feature>
<dbReference type="InterPro" id="IPR027417">
    <property type="entry name" value="P-loop_NTPase"/>
</dbReference>
<keyword evidence="9" id="KW-1185">Reference proteome</keyword>
<feature type="transmembrane region" description="Helical" evidence="6">
    <location>
        <begin position="716"/>
        <end position="738"/>
    </location>
</feature>
<dbReference type="GO" id="GO:0016887">
    <property type="term" value="F:ATP hydrolysis activity"/>
    <property type="evidence" value="ECO:0007669"/>
    <property type="project" value="InterPro"/>
</dbReference>
<feature type="transmembrane region" description="Helical" evidence="6">
    <location>
        <begin position="641"/>
        <end position="660"/>
    </location>
</feature>
<dbReference type="Pfam" id="PF00005">
    <property type="entry name" value="ABC_tran"/>
    <property type="match status" value="1"/>
</dbReference>
<dbReference type="EMBL" id="MCGO01000008">
    <property type="protein sequence ID" value="ORY50030.1"/>
    <property type="molecule type" value="Genomic_DNA"/>
</dbReference>
<feature type="domain" description="ABC transporter" evidence="7">
    <location>
        <begin position="239"/>
        <end position="473"/>
    </location>
</feature>
<reference evidence="8 9" key="1">
    <citation type="submission" date="2016-07" db="EMBL/GenBank/DDBJ databases">
        <title>Pervasive Adenine N6-methylation of Active Genes in Fungi.</title>
        <authorList>
            <consortium name="DOE Joint Genome Institute"/>
            <person name="Mondo S.J."/>
            <person name="Dannebaum R.O."/>
            <person name="Kuo R.C."/>
            <person name="Labutti K."/>
            <person name="Haridas S."/>
            <person name="Kuo A."/>
            <person name="Salamov A."/>
            <person name="Ahrendt S.R."/>
            <person name="Lipzen A."/>
            <person name="Sullivan W."/>
            <person name="Andreopoulos W.B."/>
            <person name="Clum A."/>
            <person name="Lindquist E."/>
            <person name="Daum C."/>
            <person name="Ramamoorthy G.K."/>
            <person name="Gryganskyi A."/>
            <person name="Culley D."/>
            <person name="Magnuson J.K."/>
            <person name="James T.Y."/>
            <person name="O'Malley M.A."/>
            <person name="Stajich J.E."/>
            <person name="Spatafora J.W."/>
            <person name="Visel A."/>
            <person name="Grigoriev I.V."/>
        </authorList>
    </citation>
    <scope>NUCLEOTIDE SEQUENCE [LARGE SCALE GENOMIC DNA]</scope>
    <source>
        <strain evidence="8 9">JEL800</strain>
    </source>
</reference>
<dbReference type="GO" id="GO:0042626">
    <property type="term" value="F:ATPase-coupled transmembrane transporter activity"/>
    <property type="evidence" value="ECO:0007669"/>
    <property type="project" value="TreeGrafter"/>
</dbReference>
<evidence type="ECO:0000313" key="8">
    <source>
        <dbReference type="EMBL" id="ORY50030.1"/>
    </source>
</evidence>
<dbReference type="PROSITE" id="PS00211">
    <property type="entry name" value="ABC_TRANSPORTER_1"/>
    <property type="match status" value="1"/>
</dbReference>
<evidence type="ECO:0000256" key="4">
    <source>
        <dbReference type="ARBA" id="ARBA00022989"/>
    </source>
</evidence>
<gene>
    <name evidence="8" type="ORF">BCR33DRAFT_847262</name>
</gene>
<organism evidence="8 9">
    <name type="scientific">Rhizoclosmatium globosum</name>
    <dbReference type="NCBI Taxonomy" id="329046"/>
    <lineage>
        <taxon>Eukaryota</taxon>
        <taxon>Fungi</taxon>
        <taxon>Fungi incertae sedis</taxon>
        <taxon>Chytridiomycota</taxon>
        <taxon>Chytridiomycota incertae sedis</taxon>
        <taxon>Chytridiomycetes</taxon>
        <taxon>Chytridiales</taxon>
        <taxon>Chytriomycetaceae</taxon>
        <taxon>Rhizoclosmatium</taxon>
    </lineage>
</organism>
<feature type="transmembrane region" description="Helical" evidence="6">
    <location>
        <begin position="548"/>
        <end position="572"/>
    </location>
</feature>
<dbReference type="InterPro" id="IPR050352">
    <property type="entry name" value="ABCG_transporters"/>
</dbReference>
<evidence type="ECO:0000256" key="2">
    <source>
        <dbReference type="ARBA" id="ARBA00022448"/>
    </source>
</evidence>
<dbReference type="Proteomes" id="UP000193642">
    <property type="component" value="Unassembled WGS sequence"/>
</dbReference>
<evidence type="ECO:0000256" key="3">
    <source>
        <dbReference type="ARBA" id="ARBA00022692"/>
    </source>
</evidence>
<dbReference type="PANTHER" id="PTHR48041:SF91">
    <property type="entry name" value="ABC TRANSPORTER G FAMILY MEMBER 28"/>
    <property type="match status" value="1"/>
</dbReference>
<name>A0A1Y2CSI2_9FUNG</name>
<dbReference type="OrthoDB" id="66620at2759"/>
<dbReference type="GO" id="GO:0005524">
    <property type="term" value="F:ATP binding"/>
    <property type="evidence" value="ECO:0007669"/>
    <property type="project" value="InterPro"/>
</dbReference>
<evidence type="ECO:0000256" key="1">
    <source>
        <dbReference type="ARBA" id="ARBA00004141"/>
    </source>
</evidence>
<dbReference type="SUPFAM" id="SSF52540">
    <property type="entry name" value="P-loop containing nucleoside triphosphate hydrolases"/>
    <property type="match status" value="1"/>
</dbReference>
<keyword evidence="4 6" id="KW-1133">Transmembrane helix</keyword>
<keyword evidence="5 6" id="KW-0472">Membrane</keyword>
<protein>
    <recommendedName>
        <fullName evidence="7">ABC transporter domain-containing protein</fullName>
    </recommendedName>
</protein>
<evidence type="ECO:0000259" key="7">
    <source>
        <dbReference type="PROSITE" id="PS50893"/>
    </source>
</evidence>
<dbReference type="InterPro" id="IPR017871">
    <property type="entry name" value="ABC_transporter-like_CS"/>
</dbReference>
<accession>A0A1Y2CSI2</accession>
<dbReference type="GO" id="GO:0016020">
    <property type="term" value="C:membrane"/>
    <property type="evidence" value="ECO:0007669"/>
    <property type="project" value="UniProtKB-SubCell"/>
</dbReference>
<evidence type="ECO:0000256" key="6">
    <source>
        <dbReference type="SAM" id="Phobius"/>
    </source>
</evidence>
<dbReference type="InterPro" id="IPR003439">
    <property type="entry name" value="ABC_transporter-like_ATP-bd"/>
</dbReference>
<dbReference type="PANTHER" id="PTHR48041">
    <property type="entry name" value="ABC TRANSPORTER G FAMILY MEMBER 28"/>
    <property type="match status" value="1"/>
</dbReference>
<sequence>MATTSPLSLESFAAQYNITLPKIFPNPFYSEGERTLGQPWTLGKLPISVPKELGPGFGCFEAPYVPVGFELDITDNNTLPLTIGNACKPGFFCPFLDITNPATYPVQCPPSAARSVRAHALPSGFYCPDYKTVTVCPEGHYCLSGQTAPTPCEFLSFCSAGTIIQQHYGFAILVAVVDVFLVAIFLVLRQREKRRINKLEESQENKKALTTEDIQRNISALTAGFHKGLEGLADLQMNYDFDDLSLTLPDGKSILQGVSGSINAGKMTAIMGPSGAGKTTFMNVLMGKAARTAGTLKINGTVAEMASFKKLIELSVRENIRYSARVRLPNSWTNAEVDAHVEAILQALKGISGGQRKRVNIGMELAALHFLFSSTNHFGLDSTAAMDAVNILHSISRLGLTLLRLFTNPRGRTAFFGPVSGAKPYFESLGFYFRPTTNVADTLMDILAGRGELNDGIPETLLGVSEITAKWKVHASLLTTNNTKASNSSIDSMNTLVKHRGAAIIRQVGLAHNRYLAQQSRLVGGFVLECLNGLAAGAIMGVASLEAWFIAMYGMLIGIAISLAAAPAGVNVTTAYFIGKNLSVIPRIVFSSAHFFALYYYLAQPPIAIGIQFALLFLNFFGIYGMGMFISMIISQQNAPLIAVTVGLISEVLCGFGPSLSTATADGYVFILNIGLNRWAAEAQFWEWAKPYEKVFDEYLLSYSYGYQKGNTVKNMIIMFALGFAYRLIAYVFLLFVLKAGYFRGLLAVFRPKSGKKTDVAV</sequence>
<evidence type="ECO:0000313" key="9">
    <source>
        <dbReference type="Proteomes" id="UP000193642"/>
    </source>
</evidence>
<comment type="caution">
    <text evidence="8">The sequence shown here is derived from an EMBL/GenBank/DDBJ whole genome shotgun (WGS) entry which is preliminary data.</text>
</comment>
<dbReference type="AlphaFoldDB" id="A0A1Y2CSI2"/>
<dbReference type="STRING" id="329046.A0A1Y2CSI2"/>
<keyword evidence="3 6" id="KW-0812">Transmembrane</keyword>
<proteinExistence type="predicted"/>
<feature type="transmembrane region" description="Helical" evidence="6">
    <location>
        <begin position="584"/>
        <end position="603"/>
    </location>
</feature>
<feature type="transmembrane region" description="Helical" evidence="6">
    <location>
        <begin position="522"/>
        <end position="542"/>
    </location>
</feature>